<dbReference type="AlphaFoldDB" id="A0A7W7CI25"/>
<protein>
    <submittedName>
        <fullName evidence="1">Uncharacterized protein</fullName>
    </submittedName>
</protein>
<keyword evidence="2" id="KW-1185">Reference proteome</keyword>
<dbReference type="InterPro" id="IPR036689">
    <property type="entry name" value="ESAT-6-like_sf"/>
</dbReference>
<organism evidence="1 2">
    <name type="scientific">Crossiella cryophila</name>
    <dbReference type="NCBI Taxonomy" id="43355"/>
    <lineage>
        <taxon>Bacteria</taxon>
        <taxon>Bacillati</taxon>
        <taxon>Actinomycetota</taxon>
        <taxon>Actinomycetes</taxon>
        <taxon>Pseudonocardiales</taxon>
        <taxon>Pseudonocardiaceae</taxon>
        <taxon>Crossiella</taxon>
    </lineage>
</organism>
<evidence type="ECO:0000313" key="1">
    <source>
        <dbReference type="EMBL" id="MBB4681657.1"/>
    </source>
</evidence>
<reference evidence="1 2" key="1">
    <citation type="submission" date="2020-08" db="EMBL/GenBank/DDBJ databases">
        <title>Sequencing the genomes of 1000 actinobacteria strains.</title>
        <authorList>
            <person name="Klenk H.-P."/>
        </authorList>
    </citation>
    <scope>NUCLEOTIDE SEQUENCE [LARGE SCALE GENOMIC DNA]</scope>
    <source>
        <strain evidence="1 2">DSM 44230</strain>
    </source>
</reference>
<proteinExistence type="predicted"/>
<dbReference type="InterPro" id="IPR038332">
    <property type="entry name" value="PPE_sf"/>
</dbReference>
<sequence>MSTPGYWEGTVAPNLPAGLGSAVKLADKVNKLDFNKDAVTVGLEVSAVAADATSLVSSCVGTAVSAAADPLGWLINQGLGFLMNICTPLKQAIQLVSGNSEALAKSAQGFGDLGKEIVAFGKELSATLKEDLKDWQGAAADAARTRMSRFLEGVAGAADKAGDIGGLLQISSMLMKVVEEFIRGLLADLIEWLIITWLAALATAPITLGGSTAVASGVTAYKVASTTVKTTQKVTRLSKLINKIRELITKLQGWLKTSRIGHEFMSDSGKGGKALKDIQDSALAKATGKVNKKLPESAKRDLTREEFRSTLEQSSTSTLGAVRAGLGHKVGESLKDQGKKLIGMDQVKTGLDSEGKPVGKVDPSKIVGKAAGYAKDGKKALDNYNLAPDQDEEKTRRDLDL</sequence>
<dbReference type="SUPFAM" id="SSF140453">
    <property type="entry name" value="EsxAB dimer-like"/>
    <property type="match status" value="1"/>
</dbReference>
<dbReference type="RefSeq" id="WP_185008394.1">
    <property type="nucleotide sequence ID" value="NZ_BAAAUI010000014.1"/>
</dbReference>
<name>A0A7W7CI25_9PSEU</name>
<dbReference type="Proteomes" id="UP000533598">
    <property type="component" value="Unassembled WGS sequence"/>
</dbReference>
<accession>A0A7W7CI25</accession>
<dbReference type="EMBL" id="JACHMH010000001">
    <property type="protein sequence ID" value="MBB4681657.1"/>
    <property type="molecule type" value="Genomic_DNA"/>
</dbReference>
<dbReference type="Gene3D" id="1.20.1260.20">
    <property type="entry name" value="PPE superfamily"/>
    <property type="match status" value="1"/>
</dbReference>
<gene>
    <name evidence="1" type="ORF">HNR67_007775</name>
</gene>
<comment type="caution">
    <text evidence="1">The sequence shown here is derived from an EMBL/GenBank/DDBJ whole genome shotgun (WGS) entry which is preliminary data.</text>
</comment>
<evidence type="ECO:0000313" key="2">
    <source>
        <dbReference type="Proteomes" id="UP000533598"/>
    </source>
</evidence>